<dbReference type="EMBL" id="JAHUZN010000010">
    <property type="protein sequence ID" value="KAG8482219.1"/>
    <property type="molecule type" value="Genomic_DNA"/>
</dbReference>
<keyword evidence="7" id="KW-0812">Transmembrane</keyword>
<gene>
    <name evidence="9" type="ORF">CXB51_027012</name>
</gene>
<dbReference type="GO" id="GO:0046983">
    <property type="term" value="F:protein dimerization activity"/>
    <property type="evidence" value="ECO:0007669"/>
    <property type="project" value="InterPro"/>
</dbReference>
<dbReference type="GO" id="GO:0003677">
    <property type="term" value="F:DNA binding"/>
    <property type="evidence" value="ECO:0007669"/>
    <property type="project" value="UniProtKB-KW"/>
</dbReference>
<keyword evidence="7" id="KW-1133">Transmembrane helix</keyword>
<accession>A0A8J5YCH4</accession>
<evidence type="ECO:0000256" key="2">
    <source>
        <dbReference type="ARBA" id="ARBA00023015"/>
    </source>
</evidence>
<comment type="caution">
    <text evidence="9">The sequence shown here is derived from an EMBL/GenBank/DDBJ whole genome shotgun (WGS) entry which is preliminary data.</text>
</comment>
<dbReference type="GO" id="GO:0005634">
    <property type="term" value="C:nucleus"/>
    <property type="evidence" value="ECO:0007669"/>
    <property type="project" value="UniProtKB-SubCell"/>
</dbReference>
<sequence>MEEFKTIKKKIFLFFVCVCFYMAAYYFNNNIFSSGNCYSGFLDPFSRDLGPCNGISQSLVLDNEKSELVVKSPVKVGKKSVSEEKVIAALKSHSEAERRRRERINAHLDTLRTLLPYREKMDKATLLGEVVRQVKELKKAATEASKGFLVPVDDDEVIVETCNDEANGTYCFKASICCDYRPQLLTDLRQALDALPIKMVKAEISTLGSRLRKDFVFTGCRTTAHGDDAESGQYLACSVRRALNSVLEKASISPENLPYSTGRGSHTLIPQAHLHKKDDCHCFVCVNPLRHLLYFLQPYFLLLPTYLELEFSLTEQRGIEFFFLAQFMLNSTKGIAWVGNLYQKFEAMCMEVDDMVCQETLRYVENQLQTVGSNVKQFCTELMQDLVASSTDSLEDLNTVQIACVAASEDSNGSANEDHSQTKLVDSSSVESVEDVHLGLPSEQFTEDQNSLAHSKGFTAPASLIFSKAFKNELKDNDSTADDTSLESIEPEVKMGPACLLESSHKSVLKMEPEVPSFDNKKLEESCIIVDRSELLSISNNVGKHKSYKKKLRDAFSSKSRFTKRDDEQHALSRQRNKRESQDIEFCESDWEII</sequence>
<dbReference type="PROSITE" id="PS50888">
    <property type="entry name" value="BHLH"/>
    <property type="match status" value="1"/>
</dbReference>
<feature type="domain" description="BHLH" evidence="8">
    <location>
        <begin position="88"/>
        <end position="137"/>
    </location>
</feature>
<evidence type="ECO:0000259" key="8">
    <source>
        <dbReference type="PROSITE" id="PS50888"/>
    </source>
</evidence>
<dbReference type="OrthoDB" id="778244at2759"/>
<evidence type="ECO:0000256" key="1">
    <source>
        <dbReference type="ARBA" id="ARBA00004123"/>
    </source>
</evidence>
<keyword evidence="3" id="KW-0238">DNA-binding</keyword>
<proteinExistence type="predicted"/>
<evidence type="ECO:0000256" key="3">
    <source>
        <dbReference type="ARBA" id="ARBA00023125"/>
    </source>
</evidence>
<keyword evidence="5" id="KW-0539">Nucleus</keyword>
<organism evidence="9 10">
    <name type="scientific">Gossypium anomalum</name>
    <dbReference type="NCBI Taxonomy" id="47600"/>
    <lineage>
        <taxon>Eukaryota</taxon>
        <taxon>Viridiplantae</taxon>
        <taxon>Streptophyta</taxon>
        <taxon>Embryophyta</taxon>
        <taxon>Tracheophyta</taxon>
        <taxon>Spermatophyta</taxon>
        <taxon>Magnoliopsida</taxon>
        <taxon>eudicotyledons</taxon>
        <taxon>Gunneridae</taxon>
        <taxon>Pentapetalae</taxon>
        <taxon>rosids</taxon>
        <taxon>malvids</taxon>
        <taxon>Malvales</taxon>
        <taxon>Malvaceae</taxon>
        <taxon>Malvoideae</taxon>
        <taxon>Gossypium</taxon>
    </lineage>
</organism>
<dbReference type="AlphaFoldDB" id="A0A8J5YCH4"/>
<feature type="transmembrane region" description="Helical" evidence="7">
    <location>
        <begin position="12"/>
        <end position="28"/>
    </location>
</feature>
<keyword evidence="10" id="KW-1185">Reference proteome</keyword>
<dbReference type="InterPro" id="IPR011598">
    <property type="entry name" value="bHLH_dom"/>
</dbReference>
<dbReference type="Pfam" id="PF00010">
    <property type="entry name" value="HLH"/>
    <property type="match status" value="1"/>
</dbReference>
<feature type="region of interest" description="Disordered" evidence="6">
    <location>
        <begin position="411"/>
        <end position="430"/>
    </location>
</feature>
<dbReference type="PANTHER" id="PTHR45844">
    <property type="entry name" value="TRANSCRIPTION FACTOR BHLH30"/>
    <property type="match status" value="1"/>
</dbReference>
<dbReference type="InterPro" id="IPR045847">
    <property type="entry name" value="AIG1-like"/>
</dbReference>
<evidence type="ECO:0000256" key="4">
    <source>
        <dbReference type="ARBA" id="ARBA00023163"/>
    </source>
</evidence>
<dbReference type="PANTHER" id="PTHR45844:SF9">
    <property type="entry name" value="OS09G0463900 PROTEIN"/>
    <property type="match status" value="1"/>
</dbReference>
<keyword evidence="4" id="KW-0804">Transcription</keyword>
<dbReference type="Proteomes" id="UP000701853">
    <property type="component" value="Chromosome 10"/>
</dbReference>
<evidence type="ECO:0000256" key="6">
    <source>
        <dbReference type="SAM" id="MobiDB-lite"/>
    </source>
</evidence>
<dbReference type="GO" id="GO:0003700">
    <property type="term" value="F:DNA-binding transcription factor activity"/>
    <property type="evidence" value="ECO:0007669"/>
    <property type="project" value="InterPro"/>
</dbReference>
<keyword evidence="2" id="KW-0805">Transcription regulation</keyword>
<comment type="subcellular location">
    <subcellularLocation>
        <location evidence="1">Nucleus</location>
    </subcellularLocation>
</comment>
<name>A0A8J5YCH4_9ROSI</name>
<protein>
    <recommendedName>
        <fullName evidence="8">BHLH domain-containing protein</fullName>
    </recommendedName>
</protein>
<evidence type="ECO:0000313" key="10">
    <source>
        <dbReference type="Proteomes" id="UP000701853"/>
    </source>
</evidence>
<evidence type="ECO:0000256" key="5">
    <source>
        <dbReference type="ARBA" id="ARBA00023242"/>
    </source>
</evidence>
<dbReference type="SUPFAM" id="SSF47459">
    <property type="entry name" value="HLH, helix-loop-helix DNA-binding domain"/>
    <property type="match status" value="1"/>
</dbReference>
<dbReference type="Gene3D" id="4.10.280.10">
    <property type="entry name" value="Helix-loop-helix DNA-binding domain"/>
    <property type="match status" value="1"/>
</dbReference>
<keyword evidence="7" id="KW-0472">Membrane</keyword>
<dbReference type="InterPro" id="IPR036638">
    <property type="entry name" value="HLH_DNA-bd_sf"/>
</dbReference>
<evidence type="ECO:0000256" key="7">
    <source>
        <dbReference type="SAM" id="Phobius"/>
    </source>
</evidence>
<evidence type="ECO:0000313" key="9">
    <source>
        <dbReference type="EMBL" id="KAG8482219.1"/>
    </source>
</evidence>
<reference evidence="9 10" key="1">
    <citation type="journal article" date="2021" name="bioRxiv">
        <title>The Gossypium anomalum genome as a resource for cotton improvement and evolutionary analysis of hybrid incompatibility.</title>
        <authorList>
            <person name="Grover C.E."/>
            <person name="Yuan D."/>
            <person name="Arick M.A."/>
            <person name="Miller E.R."/>
            <person name="Hu G."/>
            <person name="Peterson D.G."/>
            <person name="Wendel J.F."/>
            <person name="Udall J.A."/>
        </authorList>
    </citation>
    <scope>NUCLEOTIDE SEQUENCE [LARGE SCALE GENOMIC DNA]</scope>
    <source>
        <strain evidence="9">JFW-Udall</strain>
        <tissue evidence="9">Leaf</tissue>
    </source>
</reference>
<dbReference type="SMART" id="SM00353">
    <property type="entry name" value="HLH"/>
    <property type="match status" value="1"/>
</dbReference>